<dbReference type="Gene3D" id="3.40.1810.10">
    <property type="entry name" value="Transcription factor, MADS-box"/>
    <property type="match status" value="1"/>
</dbReference>
<reference evidence="7 8" key="1">
    <citation type="submission" date="2020-10" db="EMBL/GenBank/DDBJ databases">
        <title>The Coptis chinensis genome and diversification of protoberbering-type alkaloids.</title>
        <authorList>
            <person name="Wang B."/>
            <person name="Shu S."/>
            <person name="Song C."/>
            <person name="Liu Y."/>
        </authorList>
    </citation>
    <scope>NUCLEOTIDE SEQUENCE [LARGE SCALE GENOMIC DNA]</scope>
    <source>
        <strain evidence="7">HL-2020</strain>
        <tissue evidence="7">Leaf</tissue>
    </source>
</reference>
<keyword evidence="5" id="KW-0539">Nucleus</keyword>
<sequence>MPRQKVKLAWIAKVADRKTSFRKRKNGLMKKVSELSTLCGVDACAIVYKRNDPVPDIWHSPSEAYRVLMRFKSLPRYEQTKHMFDQEVYLKRRLAKQKEKLKREEILNREKEVKLLMYQSLTGAKGLHELRTEDFGDLVRLIEKNVKEVEEKIEAYSRPPTAPQLLTSNEPMHIDGGDGGGDNTLNMTIDDDGDNNGLDMTTIEALMTQERFMEMMIPTYQPPTGDD</sequence>
<keyword evidence="3" id="KW-0238">DNA-binding</keyword>
<accession>A0A835IJR7</accession>
<feature type="domain" description="MADS-box" evidence="6">
    <location>
        <begin position="1"/>
        <end position="48"/>
    </location>
</feature>
<dbReference type="GO" id="GO:0005634">
    <property type="term" value="C:nucleus"/>
    <property type="evidence" value="ECO:0007669"/>
    <property type="project" value="UniProtKB-SubCell"/>
</dbReference>
<evidence type="ECO:0000313" key="8">
    <source>
        <dbReference type="Proteomes" id="UP000631114"/>
    </source>
</evidence>
<proteinExistence type="predicted"/>
<evidence type="ECO:0000256" key="3">
    <source>
        <dbReference type="ARBA" id="ARBA00023125"/>
    </source>
</evidence>
<dbReference type="PANTHER" id="PTHR11945:SF387">
    <property type="entry name" value="AGAMOUS-LIKE MADS-BOX PROTEIN AGL80"/>
    <property type="match status" value="1"/>
</dbReference>
<dbReference type="CDD" id="cd00266">
    <property type="entry name" value="MADS_SRF_like"/>
    <property type="match status" value="1"/>
</dbReference>
<dbReference type="AlphaFoldDB" id="A0A835IJR7"/>
<evidence type="ECO:0000256" key="2">
    <source>
        <dbReference type="ARBA" id="ARBA00023015"/>
    </source>
</evidence>
<keyword evidence="2" id="KW-0805">Transcription regulation</keyword>
<dbReference type="Pfam" id="PF00319">
    <property type="entry name" value="SRF-TF"/>
    <property type="match status" value="1"/>
</dbReference>
<dbReference type="OrthoDB" id="779403at2759"/>
<dbReference type="EMBL" id="JADFTS010000002">
    <property type="protein sequence ID" value="KAF9618464.1"/>
    <property type="molecule type" value="Genomic_DNA"/>
</dbReference>
<dbReference type="GO" id="GO:0000981">
    <property type="term" value="F:DNA-binding transcription factor activity, RNA polymerase II-specific"/>
    <property type="evidence" value="ECO:0007669"/>
    <property type="project" value="InterPro"/>
</dbReference>
<evidence type="ECO:0000256" key="1">
    <source>
        <dbReference type="ARBA" id="ARBA00004123"/>
    </source>
</evidence>
<keyword evidence="4" id="KW-0804">Transcription</keyword>
<dbReference type="PROSITE" id="PS50066">
    <property type="entry name" value="MADS_BOX_2"/>
    <property type="match status" value="1"/>
</dbReference>
<dbReference type="SMART" id="SM00432">
    <property type="entry name" value="MADS"/>
    <property type="match status" value="1"/>
</dbReference>
<name>A0A835IJR7_9MAGN</name>
<comment type="caution">
    <text evidence="7">The sequence shown here is derived from an EMBL/GenBank/DDBJ whole genome shotgun (WGS) entry which is preliminary data.</text>
</comment>
<gene>
    <name evidence="7" type="ORF">IFM89_001187</name>
</gene>
<comment type="subcellular location">
    <subcellularLocation>
        <location evidence="1">Nucleus</location>
    </subcellularLocation>
</comment>
<dbReference type="InterPro" id="IPR002100">
    <property type="entry name" value="TF_MADSbox"/>
</dbReference>
<dbReference type="InterPro" id="IPR033897">
    <property type="entry name" value="SRF-like_MADS-box"/>
</dbReference>
<dbReference type="PRINTS" id="PR00404">
    <property type="entry name" value="MADSDOMAIN"/>
</dbReference>
<dbReference type="GO" id="GO:0000978">
    <property type="term" value="F:RNA polymerase II cis-regulatory region sequence-specific DNA binding"/>
    <property type="evidence" value="ECO:0007669"/>
    <property type="project" value="TreeGrafter"/>
</dbReference>
<protein>
    <recommendedName>
        <fullName evidence="6">MADS-box domain-containing protein</fullName>
    </recommendedName>
</protein>
<organism evidence="7 8">
    <name type="scientific">Coptis chinensis</name>
    <dbReference type="NCBI Taxonomy" id="261450"/>
    <lineage>
        <taxon>Eukaryota</taxon>
        <taxon>Viridiplantae</taxon>
        <taxon>Streptophyta</taxon>
        <taxon>Embryophyta</taxon>
        <taxon>Tracheophyta</taxon>
        <taxon>Spermatophyta</taxon>
        <taxon>Magnoliopsida</taxon>
        <taxon>Ranunculales</taxon>
        <taxon>Ranunculaceae</taxon>
        <taxon>Coptidoideae</taxon>
        <taxon>Coptis</taxon>
    </lineage>
</organism>
<evidence type="ECO:0000313" key="7">
    <source>
        <dbReference type="EMBL" id="KAF9618464.1"/>
    </source>
</evidence>
<dbReference type="GO" id="GO:0045944">
    <property type="term" value="P:positive regulation of transcription by RNA polymerase II"/>
    <property type="evidence" value="ECO:0007669"/>
    <property type="project" value="InterPro"/>
</dbReference>
<dbReference type="GO" id="GO:0046983">
    <property type="term" value="F:protein dimerization activity"/>
    <property type="evidence" value="ECO:0007669"/>
    <property type="project" value="InterPro"/>
</dbReference>
<dbReference type="FunFam" id="3.40.1810.10:FF:000024">
    <property type="entry name" value="Agamous-like MADS-box protein AGL80"/>
    <property type="match status" value="1"/>
</dbReference>
<evidence type="ECO:0000259" key="6">
    <source>
        <dbReference type="PROSITE" id="PS50066"/>
    </source>
</evidence>
<evidence type="ECO:0000256" key="4">
    <source>
        <dbReference type="ARBA" id="ARBA00023163"/>
    </source>
</evidence>
<evidence type="ECO:0000256" key="5">
    <source>
        <dbReference type="ARBA" id="ARBA00023242"/>
    </source>
</evidence>
<keyword evidence="8" id="KW-1185">Reference proteome</keyword>
<dbReference type="InterPro" id="IPR036879">
    <property type="entry name" value="TF_MADSbox_sf"/>
</dbReference>
<dbReference type="Proteomes" id="UP000631114">
    <property type="component" value="Unassembled WGS sequence"/>
</dbReference>
<dbReference type="PANTHER" id="PTHR11945">
    <property type="entry name" value="MADS BOX PROTEIN"/>
    <property type="match status" value="1"/>
</dbReference>
<dbReference type="SUPFAM" id="SSF55455">
    <property type="entry name" value="SRF-like"/>
    <property type="match status" value="1"/>
</dbReference>